<protein>
    <submittedName>
        <fullName evidence="2">M48 family peptidase</fullName>
    </submittedName>
</protein>
<dbReference type="PANTHER" id="PTHR30399">
    <property type="entry name" value="UNCHARACTERIZED PROTEIN YGJP"/>
    <property type="match status" value="1"/>
</dbReference>
<name>A0A831WS24_PROAE</name>
<evidence type="ECO:0000313" key="2">
    <source>
        <dbReference type="EMBL" id="HED31240.1"/>
    </source>
</evidence>
<dbReference type="InterPro" id="IPR053136">
    <property type="entry name" value="UTP_pyrophosphatase-like"/>
</dbReference>
<feature type="domain" description="YgjP-like metallopeptidase" evidence="1">
    <location>
        <begin position="19"/>
        <end position="228"/>
    </location>
</feature>
<dbReference type="AlphaFoldDB" id="A0A831WS24"/>
<comment type="caution">
    <text evidence="2">The sequence shown here is derived from an EMBL/GenBank/DDBJ whole genome shotgun (WGS) entry which is preliminary data.</text>
</comment>
<dbReference type="Proteomes" id="UP000886335">
    <property type="component" value="Unassembled WGS sequence"/>
</dbReference>
<accession>A0A831WS24</accession>
<gene>
    <name evidence="2" type="ORF">ENN50_06090</name>
</gene>
<dbReference type="CDD" id="cd07344">
    <property type="entry name" value="M48_yhfN_like"/>
    <property type="match status" value="1"/>
</dbReference>
<sequence>MDGGRFTYEVRTNRRLTYPRLTMTRAGALIVQVPEGFDISTLGRLVEKKSSWIERARKRLLDRNPGHSDNRIDEPPCRLRLQSIGEEWQIRYVNDPSGDIRLSTSGDVSLLVQGDRENHQGIYHVLCSWLKRKAAIELTPRLEQLASLHSLACSGVSVRHQKTRWGSYSSSGRISLNMKLLFLPGHLVHHVFIHELCHSVHRDHSGKFWRLVEAYDPECMVHRAEMKHASRYIPAFFEYRL</sequence>
<dbReference type="EMBL" id="DSBW01000136">
    <property type="protein sequence ID" value="HED31240.1"/>
    <property type="molecule type" value="Genomic_DNA"/>
</dbReference>
<dbReference type="PANTHER" id="PTHR30399:SF1">
    <property type="entry name" value="UTP PYROPHOSPHATASE"/>
    <property type="match status" value="1"/>
</dbReference>
<evidence type="ECO:0000259" key="1">
    <source>
        <dbReference type="Pfam" id="PF01863"/>
    </source>
</evidence>
<dbReference type="Gene3D" id="3.30.2010.10">
    <property type="entry name" value="Metalloproteases ('zincins'), catalytic domain"/>
    <property type="match status" value="1"/>
</dbReference>
<reference evidence="2" key="1">
    <citation type="journal article" date="2020" name="mSystems">
        <title>Genome- and Community-Level Interaction Insights into Carbon Utilization and Element Cycling Functions of Hydrothermarchaeota in Hydrothermal Sediment.</title>
        <authorList>
            <person name="Zhou Z."/>
            <person name="Liu Y."/>
            <person name="Xu W."/>
            <person name="Pan J."/>
            <person name="Luo Z.H."/>
            <person name="Li M."/>
        </authorList>
    </citation>
    <scope>NUCLEOTIDE SEQUENCE [LARGE SCALE GENOMIC DNA]</scope>
    <source>
        <strain evidence="2">SpSt-1181</strain>
    </source>
</reference>
<dbReference type="Pfam" id="PF01863">
    <property type="entry name" value="YgjP-like"/>
    <property type="match status" value="1"/>
</dbReference>
<organism evidence="2">
    <name type="scientific">Prosthecochloris aestuarii</name>
    <dbReference type="NCBI Taxonomy" id="1102"/>
    <lineage>
        <taxon>Bacteria</taxon>
        <taxon>Pseudomonadati</taxon>
        <taxon>Chlorobiota</taxon>
        <taxon>Chlorobiia</taxon>
        <taxon>Chlorobiales</taxon>
        <taxon>Chlorobiaceae</taxon>
        <taxon>Prosthecochloris</taxon>
    </lineage>
</organism>
<dbReference type="InterPro" id="IPR002725">
    <property type="entry name" value="YgjP-like_metallopeptidase"/>
</dbReference>
<proteinExistence type="predicted"/>